<protein>
    <submittedName>
        <fullName evidence="2">Uncharacterized protein</fullName>
    </submittedName>
</protein>
<feature type="region of interest" description="Disordered" evidence="1">
    <location>
        <begin position="1"/>
        <end position="49"/>
    </location>
</feature>
<dbReference type="Proteomes" id="UP001066276">
    <property type="component" value="Chromosome 2_2"/>
</dbReference>
<sequence>MLLEMSSMLETQPQQTRSAPLMLLEMEQPARSPAPQTRSAPLNKQSDRGQFFTLRRSLGALSRRWPADGCSASLHGRMDAPYEEPRV</sequence>
<feature type="compositionally biased region" description="Polar residues" evidence="1">
    <location>
        <begin position="34"/>
        <end position="44"/>
    </location>
</feature>
<keyword evidence="4" id="KW-1185">Reference proteome</keyword>
<accession>A0AAV7V4J7</accession>
<feature type="compositionally biased region" description="Polar residues" evidence="1">
    <location>
        <begin position="8"/>
        <end position="18"/>
    </location>
</feature>
<evidence type="ECO:0000313" key="2">
    <source>
        <dbReference type="EMBL" id="KAJ1195509.1"/>
    </source>
</evidence>
<evidence type="ECO:0000256" key="1">
    <source>
        <dbReference type="SAM" id="MobiDB-lite"/>
    </source>
</evidence>
<proteinExistence type="predicted"/>
<name>A0AAV7V4J7_PLEWA</name>
<comment type="caution">
    <text evidence="2">The sequence shown here is derived from an EMBL/GenBank/DDBJ whole genome shotgun (WGS) entry which is preliminary data.</text>
</comment>
<evidence type="ECO:0000313" key="3">
    <source>
        <dbReference type="EMBL" id="KAJ1195516.1"/>
    </source>
</evidence>
<dbReference type="AlphaFoldDB" id="A0AAV7V4J7"/>
<reference evidence="2" key="1">
    <citation type="journal article" date="2022" name="bioRxiv">
        <title>Sequencing and chromosome-scale assembly of the giantPleurodeles waltlgenome.</title>
        <authorList>
            <person name="Brown T."/>
            <person name="Elewa A."/>
            <person name="Iarovenko S."/>
            <person name="Subramanian E."/>
            <person name="Araus A.J."/>
            <person name="Petzold A."/>
            <person name="Susuki M."/>
            <person name="Suzuki K.-i.T."/>
            <person name="Hayashi T."/>
            <person name="Toyoda A."/>
            <person name="Oliveira C."/>
            <person name="Osipova E."/>
            <person name="Leigh N.D."/>
            <person name="Simon A."/>
            <person name="Yun M.H."/>
        </authorList>
    </citation>
    <scope>NUCLEOTIDE SEQUENCE</scope>
    <source>
        <strain evidence="2">20211129_DDA</strain>
        <tissue evidence="2">Liver</tissue>
    </source>
</reference>
<dbReference type="EMBL" id="JANPWB010000004">
    <property type="protein sequence ID" value="KAJ1195516.1"/>
    <property type="molecule type" value="Genomic_DNA"/>
</dbReference>
<dbReference type="EMBL" id="JANPWB010000004">
    <property type="protein sequence ID" value="KAJ1195509.1"/>
    <property type="molecule type" value="Genomic_DNA"/>
</dbReference>
<evidence type="ECO:0000313" key="4">
    <source>
        <dbReference type="Proteomes" id="UP001066276"/>
    </source>
</evidence>
<gene>
    <name evidence="2" type="ORF">NDU88_004788</name>
    <name evidence="3" type="ORF">NDU88_004795</name>
</gene>
<organism evidence="2 4">
    <name type="scientific">Pleurodeles waltl</name>
    <name type="common">Iberian ribbed newt</name>
    <dbReference type="NCBI Taxonomy" id="8319"/>
    <lineage>
        <taxon>Eukaryota</taxon>
        <taxon>Metazoa</taxon>
        <taxon>Chordata</taxon>
        <taxon>Craniata</taxon>
        <taxon>Vertebrata</taxon>
        <taxon>Euteleostomi</taxon>
        <taxon>Amphibia</taxon>
        <taxon>Batrachia</taxon>
        <taxon>Caudata</taxon>
        <taxon>Salamandroidea</taxon>
        <taxon>Salamandridae</taxon>
        <taxon>Pleurodelinae</taxon>
        <taxon>Pleurodeles</taxon>
    </lineage>
</organism>